<dbReference type="EMBL" id="KN847520">
    <property type="protein sequence ID" value="KIV96498.1"/>
    <property type="molecule type" value="Genomic_DNA"/>
</dbReference>
<protein>
    <submittedName>
        <fullName evidence="5">Uncharacterized protein</fullName>
    </submittedName>
</protein>
<dbReference type="Gene3D" id="3.40.50.720">
    <property type="entry name" value="NAD(P)-binding Rossmann-like Domain"/>
    <property type="match status" value="1"/>
</dbReference>
<dbReference type="GO" id="GO:0000140">
    <property type="term" value="F:acylglycerone-phosphate reductase (NADP+) activity"/>
    <property type="evidence" value="ECO:0007669"/>
    <property type="project" value="TreeGrafter"/>
</dbReference>
<keyword evidence="2" id="KW-0521">NADP</keyword>
<accession>A0A0D2AC77</accession>
<keyword evidence="6" id="KW-1185">Reference proteome</keyword>
<evidence type="ECO:0000256" key="3">
    <source>
        <dbReference type="ARBA" id="ARBA00023002"/>
    </source>
</evidence>
<dbReference type="InterPro" id="IPR002347">
    <property type="entry name" value="SDR_fam"/>
</dbReference>
<sequence length="292" mass="31639">MARTILITGCSDEGLGAALATEFHKNGDRVIATARNPAKMSVLKSQGIETVTLDVLSEESFKTAVEEVSRLTNNTLDMLINNAGLGYSSPLLEADMAKAEAIFKVNVFAPFRAVQAFMPLLRNSTKGAFVVNNTSIASVTPVPFQGAYGGSKAAIASMTDSLRLELQPFNIRVIELKTGSVTSKFFNNTNGFVGTMPKLSPESIYQPAAESIERFMCGSNLKSMPSDVWARNVVKDLSVSDPPSQIWRGAETTKVWMSTWLPHGSMDGFLKQMTGLSDLEKKLKDDGAKKTK</sequence>
<evidence type="ECO:0000256" key="4">
    <source>
        <dbReference type="RuleBase" id="RU000363"/>
    </source>
</evidence>
<dbReference type="GO" id="GO:0005811">
    <property type="term" value="C:lipid droplet"/>
    <property type="evidence" value="ECO:0007669"/>
    <property type="project" value="TreeGrafter"/>
</dbReference>
<evidence type="ECO:0000256" key="1">
    <source>
        <dbReference type="ARBA" id="ARBA00006484"/>
    </source>
</evidence>
<dbReference type="InterPro" id="IPR036291">
    <property type="entry name" value="NAD(P)-bd_dom_sf"/>
</dbReference>
<dbReference type="GO" id="GO:0005783">
    <property type="term" value="C:endoplasmic reticulum"/>
    <property type="evidence" value="ECO:0007669"/>
    <property type="project" value="TreeGrafter"/>
</dbReference>
<dbReference type="SUPFAM" id="SSF51735">
    <property type="entry name" value="NAD(P)-binding Rossmann-fold domains"/>
    <property type="match status" value="1"/>
</dbReference>
<dbReference type="PRINTS" id="PR00081">
    <property type="entry name" value="GDHRDH"/>
</dbReference>
<dbReference type="GO" id="GO:0004806">
    <property type="term" value="F:triacylglycerol lipase activity"/>
    <property type="evidence" value="ECO:0007669"/>
    <property type="project" value="TreeGrafter"/>
</dbReference>
<dbReference type="GO" id="GO:0019433">
    <property type="term" value="P:triglyceride catabolic process"/>
    <property type="evidence" value="ECO:0007669"/>
    <property type="project" value="TreeGrafter"/>
</dbReference>
<evidence type="ECO:0000256" key="2">
    <source>
        <dbReference type="ARBA" id="ARBA00022857"/>
    </source>
</evidence>
<proteinExistence type="inferred from homology"/>
<gene>
    <name evidence="5" type="ORF">PV10_00360</name>
</gene>
<dbReference type="STRING" id="212818.A0A0D2AC77"/>
<dbReference type="AlphaFoldDB" id="A0A0D2AC77"/>
<dbReference type="VEuPathDB" id="FungiDB:PV10_00360"/>
<dbReference type="PANTHER" id="PTHR44169:SF3">
    <property type="entry name" value="SHORT-CHAIN DEHYDROGENASE SRDE"/>
    <property type="match status" value="1"/>
</dbReference>
<dbReference type="HOGENOM" id="CLU_010194_2_9_1"/>
<dbReference type="RefSeq" id="XP_016228072.1">
    <property type="nucleotide sequence ID" value="XM_016364423.1"/>
</dbReference>
<dbReference type="InterPro" id="IPR020904">
    <property type="entry name" value="Sc_DH/Rdtase_CS"/>
</dbReference>
<dbReference type="CDD" id="cd05374">
    <property type="entry name" value="17beta-HSD-like_SDR_c"/>
    <property type="match status" value="1"/>
</dbReference>
<dbReference type="Proteomes" id="UP000054302">
    <property type="component" value="Unassembled WGS sequence"/>
</dbReference>
<dbReference type="PROSITE" id="PS00061">
    <property type="entry name" value="ADH_SHORT"/>
    <property type="match status" value="1"/>
</dbReference>
<organism evidence="5 6">
    <name type="scientific">Exophiala mesophila</name>
    <name type="common">Black yeast-like fungus</name>
    <dbReference type="NCBI Taxonomy" id="212818"/>
    <lineage>
        <taxon>Eukaryota</taxon>
        <taxon>Fungi</taxon>
        <taxon>Dikarya</taxon>
        <taxon>Ascomycota</taxon>
        <taxon>Pezizomycotina</taxon>
        <taxon>Eurotiomycetes</taxon>
        <taxon>Chaetothyriomycetidae</taxon>
        <taxon>Chaetothyriales</taxon>
        <taxon>Herpotrichiellaceae</taxon>
        <taxon>Exophiala</taxon>
    </lineage>
</organism>
<dbReference type="GO" id="GO:0006654">
    <property type="term" value="P:phosphatidic acid biosynthetic process"/>
    <property type="evidence" value="ECO:0007669"/>
    <property type="project" value="TreeGrafter"/>
</dbReference>
<keyword evidence="3" id="KW-0560">Oxidoreductase</keyword>
<dbReference type="GeneID" id="27318205"/>
<dbReference type="OMA" id="YWIWRGK"/>
<reference evidence="5 6" key="1">
    <citation type="submission" date="2015-01" db="EMBL/GenBank/DDBJ databases">
        <title>The Genome Sequence of Exophiala mesophila CBS40295.</title>
        <authorList>
            <consortium name="The Broad Institute Genomics Platform"/>
            <person name="Cuomo C."/>
            <person name="de Hoog S."/>
            <person name="Gorbushina A."/>
            <person name="Stielow B."/>
            <person name="Teixiera M."/>
            <person name="Abouelleil A."/>
            <person name="Chapman S.B."/>
            <person name="Priest M."/>
            <person name="Young S.K."/>
            <person name="Wortman J."/>
            <person name="Nusbaum C."/>
            <person name="Birren B."/>
        </authorList>
    </citation>
    <scope>NUCLEOTIDE SEQUENCE [LARGE SCALE GENOMIC DNA]</scope>
    <source>
        <strain evidence="5 6">CBS 40295</strain>
    </source>
</reference>
<name>A0A0D2AC77_EXOME</name>
<dbReference type="PANTHER" id="PTHR44169">
    <property type="entry name" value="NADPH-DEPENDENT 1-ACYLDIHYDROXYACETONE PHOSPHATE REDUCTASE"/>
    <property type="match status" value="1"/>
</dbReference>
<evidence type="ECO:0000313" key="6">
    <source>
        <dbReference type="Proteomes" id="UP000054302"/>
    </source>
</evidence>
<dbReference type="OrthoDB" id="2102561at2759"/>
<dbReference type="PRINTS" id="PR00080">
    <property type="entry name" value="SDRFAMILY"/>
</dbReference>
<comment type="similarity">
    <text evidence="1 4">Belongs to the short-chain dehydrogenases/reductases (SDR) family.</text>
</comment>
<dbReference type="Pfam" id="PF00106">
    <property type="entry name" value="adh_short"/>
    <property type="match status" value="1"/>
</dbReference>
<evidence type="ECO:0000313" key="5">
    <source>
        <dbReference type="EMBL" id="KIV96498.1"/>
    </source>
</evidence>